<evidence type="ECO:0000256" key="4">
    <source>
        <dbReference type="ARBA" id="ARBA00022723"/>
    </source>
</evidence>
<dbReference type="PANTHER" id="PTHR11649:SF13">
    <property type="entry name" value="ENGB-TYPE G DOMAIN-CONTAINING PROTEIN"/>
    <property type="match status" value="1"/>
</dbReference>
<organism evidence="13 14">
    <name type="scientific">Candidatus Faecivivens stercoripullorum</name>
    <dbReference type="NCBI Taxonomy" id="2840805"/>
    <lineage>
        <taxon>Bacteria</taxon>
        <taxon>Bacillati</taxon>
        <taxon>Bacillota</taxon>
        <taxon>Clostridia</taxon>
        <taxon>Eubacteriales</taxon>
        <taxon>Oscillospiraceae</taxon>
        <taxon>Oscillospiraceae incertae sedis</taxon>
        <taxon>Candidatus Faecivivens</taxon>
    </lineage>
</organism>
<keyword evidence="4" id="KW-0479">Metal-binding</keyword>
<protein>
    <recommendedName>
        <fullName evidence="10">Probable GTP-binding protein EngB</fullName>
    </recommendedName>
</protein>
<dbReference type="CDD" id="cd01876">
    <property type="entry name" value="YihA_EngB"/>
    <property type="match status" value="1"/>
</dbReference>
<dbReference type="PROSITE" id="PS51706">
    <property type="entry name" value="G_ENGB"/>
    <property type="match status" value="1"/>
</dbReference>
<dbReference type="PANTHER" id="PTHR11649">
    <property type="entry name" value="MSS1/TRME-RELATED GTP-BINDING PROTEIN"/>
    <property type="match status" value="1"/>
</dbReference>
<dbReference type="EMBL" id="DVLW01000176">
    <property type="protein sequence ID" value="HIT94810.1"/>
    <property type="molecule type" value="Genomic_DNA"/>
</dbReference>
<keyword evidence="6" id="KW-0460">Magnesium</keyword>
<comment type="cofactor">
    <cofactor evidence="1">
        <name>Mg(2+)</name>
        <dbReference type="ChEBI" id="CHEBI:18420"/>
    </cofactor>
</comment>
<accession>A0A9D1KS52</accession>
<evidence type="ECO:0000256" key="2">
    <source>
        <dbReference type="ARBA" id="ARBA00009638"/>
    </source>
</evidence>
<evidence type="ECO:0000256" key="1">
    <source>
        <dbReference type="ARBA" id="ARBA00001946"/>
    </source>
</evidence>
<dbReference type="InterPro" id="IPR005225">
    <property type="entry name" value="Small_GTP-bd"/>
</dbReference>
<dbReference type="SUPFAM" id="SSF52540">
    <property type="entry name" value="P-loop containing nucleoside triphosphate hydrolases"/>
    <property type="match status" value="1"/>
</dbReference>
<name>A0A9D1KS52_9FIRM</name>
<dbReference type="AlphaFoldDB" id="A0A9D1KS52"/>
<evidence type="ECO:0000256" key="5">
    <source>
        <dbReference type="ARBA" id="ARBA00022741"/>
    </source>
</evidence>
<dbReference type="Gene3D" id="3.40.50.300">
    <property type="entry name" value="P-loop containing nucleotide triphosphate hydrolases"/>
    <property type="match status" value="1"/>
</dbReference>
<dbReference type="Pfam" id="PF01926">
    <property type="entry name" value="MMR_HSR1"/>
    <property type="match status" value="1"/>
</dbReference>
<sequence length="245" mass="27468">MNYHNVSFEAAYGLHQQIPVSRLPEVAFSGRSNVGKSSLINRLLGRKALARVSSEPGKTVTINFYNLDGQLHLVDLPGYGYAKVGMSDKKRWSGLIEGYLKDEKRMLGMVVQLVDMRHPPSAQDKEMIQFLTETGTPFIILLTKADKLNKTERQQRLASIGDEIPELPEDTVILPFSSKTGEGVDELRGILEQLVAFCAEHPELMPETDEEPEDAEPETTDDILTDENPDEEEVTVEYIGFDDEE</sequence>
<reference evidence="13" key="2">
    <citation type="journal article" date="2021" name="PeerJ">
        <title>Extensive microbial diversity within the chicken gut microbiome revealed by metagenomics and culture.</title>
        <authorList>
            <person name="Gilroy R."/>
            <person name="Ravi A."/>
            <person name="Getino M."/>
            <person name="Pursley I."/>
            <person name="Horton D.L."/>
            <person name="Alikhan N.F."/>
            <person name="Baker D."/>
            <person name="Gharbi K."/>
            <person name="Hall N."/>
            <person name="Watson M."/>
            <person name="Adriaenssens E.M."/>
            <person name="Foster-Nyarko E."/>
            <person name="Jarju S."/>
            <person name="Secka A."/>
            <person name="Antonio M."/>
            <person name="Oren A."/>
            <person name="Chaudhuri R.R."/>
            <person name="La Ragione R."/>
            <person name="Hildebrand F."/>
            <person name="Pallen M.J."/>
        </authorList>
    </citation>
    <scope>NUCLEOTIDE SEQUENCE</scope>
    <source>
        <strain evidence="13">ChiBcec7-5410</strain>
    </source>
</reference>
<dbReference type="InterPro" id="IPR027417">
    <property type="entry name" value="P-loop_NTPase"/>
</dbReference>
<feature type="compositionally biased region" description="Acidic residues" evidence="11">
    <location>
        <begin position="206"/>
        <end position="232"/>
    </location>
</feature>
<dbReference type="NCBIfam" id="TIGR03598">
    <property type="entry name" value="GTPase_YsxC"/>
    <property type="match status" value="1"/>
</dbReference>
<evidence type="ECO:0000256" key="3">
    <source>
        <dbReference type="ARBA" id="ARBA00022618"/>
    </source>
</evidence>
<keyword evidence="7 10" id="KW-0342">GTP-binding</keyword>
<keyword evidence="3 10" id="KW-0132">Cell division</keyword>
<comment type="caution">
    <text evidence="13">The sequence shown here is derived from an EMBL/GenBank/DDBJ whole genome shotgun (WGS) entry which is preliminary data.</text>
</comment>
<evidence type="ECO:0000313" key="13">
    <source>
        <dbReference type="EMBL" id="HIT94810.1"/>
    </source>
</evidence>
<evidence type="ECO:0000256" key="10">
    <source>
        <dbReference type="HAMAP-Rule" id="MF_00321"/>
    </source>
</evidence>
<dbReference type="InterPro" id="IPR006073">
    <property type="entry name" value="GTP-bd"/>
</dbReference>
<evidence type="ECO:0000256" key="8">
    <source>
        <dbReference type="ARBA" id="ARBA00023210"/>
    </source>
</evidence>
<keyword evidence="5 10" id="KW-0547">Nucleotide-binding</keyword>
<dbReference type="InterPro" id="IPR030393">
    <property type="entry name" value="G_ENGB_dom"/>
</dbReference>
<evidence type="ECO:0000313" key="14">
    <source>
        <dbReference type="Proteomes" id="UP000824160"/>
    </source>
</evidence>
<comment type="function">
    <text evidence="10">Necessary for normal cell division and for the maintenance of normal septation.</text>
</comment>
<evidence type="ECO:0000256" key="9">
    <source>
        <dbReference type="ARBA" id="ARBA00023306"/>
    </source>
</evidence>
<gene>
    <name evidence="10" type="primary">engB</name>
    <name evidence="13" type="ORF">IAC43_06460</name>
</gene>
<keyword evidence="9 10" id="KW-0131">Cell cycle</keyword>
<reference evidence="13" key="1">
    <citation type="submission" date="2020-10" db="EMBL/GenBank/DDBJ databases">
        <authorList>
            <person name="Gilroy R."/>
        </authorList>
    </citation>
    <scope>NUCLEOTIDE SEQUENCE</scope>
    <source>
        <strain evidence="13">ChiBcec7-5410</strain>
    </source>
</reference>
<dbReference type="HAMAP" id="MF_00321">
    <property type="entry name" value="GTPase_EngB"/>
    <property type="match status" value="1"/>
</dbReference>
<comment type="similarity">
    <text evidence="2 10">Belongs to the TRAFAC class TrmE-Era-EngA-EngB-Septin-like GTPase superfamily. EngB GTPase family.</text>
</comment>
<proteinExistence type="inferred from homology"/>
<evidence type="ECO:0000259" key="12">
    <source>
        <dbReference type="PROSITE" id="PS51706"/>
    </source>
</evidence>
<dbReference type="GO" id="GO:0046872">
    <property type="term" value="F:metal ion binding"/>
    <property type="evidence" value="ECO:0007669"/>
    <property type="project" value="UniProtKB-KW"/>
</dbReference>
<evidence type="ECO:0000256" key="6">
    <source>
        <dbReference type="ARBA" id="ARBA00022842"/>
    </source>
</evidence>
<dbReference type="NCBIfam" id="TIGR00231">
    <property type="entry name" value="small_GTP"/>
    <property type="match status" value="1"/>
</dbReference>
<keyword evidence="8 10" id="KW-0717">Septation</keyword>
<feature type="region of interest" description="Disordered" evidence="11">
    <location>
        <begin position="202"/>
        <end position="232"/>
    </location>
</feature>
<dbReference type="GO" id="GO:0005525">
    <property type="term" value="F:GTP binding"/>
    <property type="evidence" value="ECO:0007669"/>
    <property type="project" value="UniProtKB-UniRule"/>
</dbReference>
<feature type="domain" description="EngB-type G" evidence="12">
    <location>
        <begin position="22"/>
        <end position="197"/>
    </location>
</feature>
<evidence type="ECO:0000256" key="11">
    <source>
        <dbReference type="SAM" id="MobiDB-lite"/>
    </source>
</evidence>
<dbReference type="Proteomes" id="UP000824160">
    <property type="component" value="Unassembled WGS sequence"/>
</dbReference>
<dbReference type="InterPro" id="IPR019987">
    <property type="entry name" value="GTP-bd_ribosome_bio_YsxC"/>
</dbReference>
<dbReference type="FunFam" id="3.40.50.300:FF:000098">
    <property type="entry name" value="Probable GTP-binding protein EngB"/>
    <property type="match status" value="1"/>
</dbReference>
<dbReference type="GO" id="GO:0000917">
    <property type="term" value="P:division septum assembly"/>
    <property type="evidence" value="ECO:0007669"/>
    <property type="project" value="UniProtKB-KW"/>
</dbReference>
<evidence type="ECO:0000256" key="7">
    <source>
        <dbReference type="ARBA" id="ARBA00023134"/>
    </source>
</evidence>